<reference evidence="4" key="1">
    <citation type="submission" date="2011-07" db="EMBL/GenBank/DDBJ databases">
        <authorList>
            <consortium name="Caenorhabditis brenneri Sequencing and Analysis Consortium"/>
            <person name="Wilson R.K."/>
        </authorList>
    </citation>
    <scope>NUCLEOTIDE SEQUENCE [LARGE SCALE GENOMIC DNA]</scope>
    <source>
        <strain evidence="4">PB2801</strain>
    </source>
</reference>
<keyword evidence="4" id="KW-1185">Reference proteome</keyword>
<dbReference type="Proteomes" id="UP000008068">
    <property type="component" value="Unassembled WGS sequence"/>
</dbReference>
<proteinExistence type="predicted"/>
<name>G0MDG1_CAEBE</name>
<dbReference type="InParanoid" id="G0MDG1"/>
<evidence type="ECO:0000313" key="3">
    <source>
        <dbReference type="EMBL" id="EGT49792.1"/>
    </source>
</evidence>
<keyword evidence="1" id="KW-0862">Zinc</keyword>
<evidence type="ECO:0000313" key="4">
    <source>
        <dbReference type="Proteomes" id="UP000008068"/>
    </source>
</evidence>
<accession>G0MDG1</accession>
<sequence length="222" mass="25291">MLSPFNFSSVAHLLLDTSKGENPHHEENPDGTSNYSSDTYCQLYDEKIGYCPNGDACPHLHGDIERQYHVNVFKTLPCEYELNEYGFCELNGRICPHAHGPEDMRMRVLTPAVGDLTQHKLGAHEEDQIMASYKKEQCFTKNFSDANYNGSWDRRVEMHPWRPVPRPDLKKISLFEVPVILPNHQKFDIFGGQIENNCCIRCGRDTNGSGMCPICSKQPSKI</sequence>
<protein>
    <recommendedName>
        <fullName evidence="2">C3H1-type domain-containing protein</fullName>
    </recommendedName>
</protein>
<gene>
    <name evidence="3" type="ORF">CAEBREN_10626</name>
</gene>
<feature type="zinc finger region" description="C3H1-type" evidence="1">
    <location>
        <begin position="35"/>
        <end position="64"/>
    </location>
</feature>
<keyword evidence="1" id="KW-0479">Metal-binding</keyword>
<feature type="domain" description="C3H1-type" evidence="2">
    <location>
        <begin position="35"/>
        <end position="64"/>
    </location>
</feature>
<dbReference type="STRING" id="135651.G0MDG1"/>
<dbReference type="Gene3D" id="4.10.1000.10">
    <property type="entry name" value="Zinc finger, CCCH-type"/>
    <property type="match status" value="1"/>
</dbReference>
<dbReference type="eggNOG" id="KOG1595">
    <property type="taxonomic scope" value="Eukaryota"/>
</dbReference>
<dbReference type="EMBL" id="GL379790">
    <property type="protein sequence ID" value="EGT49792.1"/>
    <property type="molecule type" value="Genomic_DNA"/>
</dbReference>
<dbReference type="Pfam" id="PF25427">
    <property type="entry name" value="zf-CCCH_UNK"/>
    <property type="match status" value="1"/>
</dbReference>
<organism evidence="4">
    <name type="scientific">Caenorhabditis brenneri</name>
    <name type="common">Nematode worm</name>
    <dbReference type="NCBI Taxonomy" id="135651"/>
    <lineage>
        <taxon>Eukaryota</taxon>
        <taxon>Metazoa</taxon>
        <taxon>Ecdysozoa</taxon>
        <taxon>Nematoda</taxon>
        <taxon>Chromadorea</taxon>
        <taxon>Rhabditida</taxon>
        <taxon>Rhabditina</taxon>
        <taxon>Rhabditomorpha</taxon>
        <taxon>Rhabditoidea</taxon>
        <taxon>Rhabditidae</taxon>
        <taxon>Peloderinae</taxon>
        <taxon>Caenorhabditis</taxon>
    </lineage>
</organism>
<dbReference type="HOGENOM" id="CLU_1246318_0_0_1"/>
<dbReference type="PROSITE" id="PS50103">
    <property type="entry name" value="ZF_C3H1"/>
    <property type="match status" value="1"/>
</dbReference>
<evidence type="ECO:0000256" key="1">
    <source>
        <dbReference type="PROSITE-ProRule" id="PRU00723"/>
    </source>
</evidence>
<dbReference type="AlphaFoldDB" id="G0MDG1"/>
<dbReference type="InterPro" id="IPR000571">
    <property type="entry name" value="Znf_CCCH"/>
</dbReference>
<evidence type="ECO:0000259" key="2">
    <source>
        <dbReference type="PROSITE" id="PS50103"/>
    </source>
</evidence>
<keyword evidence="1" id="KW-0863">Zinc-finger</keyword>
<dbReference type="GO" id="GO:0008270">
    <property type="term" value="F:zinc ion binding"/>
    <property type="evidence" value="ECO:0007669"/>
    <property type="project" value="UniProtKB-KW"/>
</dbReference>